<dbReference type="PANTHER" id="PTHR47332:SF4">
    <property type="entry name" value="SET DOMAIN-CONTAINING PROTEIN 5"/>
    <property type="match status" value="1"/>
</dbReference>
<feature type="transmembrane region" description="Helical" evidence="2">
    <location>
        <begin position="131"/>
        <end position="150"/>
    </location>
</feature>
<reference evidence="4" key="2">
    <citation type="submission" date="2023-05" db="EMBL/GenBank/DDBJ databases">
        <authorList>
            <consortium name="Lawrence Berkeley National Laboratory"/>
            <person name="Steindorff A."/>
            <person name="Hensen N."/>
            <person name="Bonometti L."/>
            <person name="Westerberg I."/>
            <person name="Brannstrom I.O."/>
            <person name="Guillou S."/>
            <person name="Cros-Aarteil S."/>
            <person name="Calhoun S."/>
            <person name="Haridas S."/>
            <person name="Kuo A."/>
            <person name="Mondo S."/>
            <person name="Pangilinan J."/>
            <person name="Riley R."/>
            <person name="Labutti K."/>
            <person name="Andreopoulos B."/>
            <person name="Lipzen A."/>
            <person name="Chen C."/>
            <person name="Yanf M."/>
            <person name="Daum C."/>
            <person name="Ng V."/>
            <person name="Clum A."/>
            <person name="Ohm R."/>
            <person name="Martin F."/>
            <person name="Silar P."/>
            <person name="Natvig D."/>
            <person name="Lalanne C."/>
            <person name="Gautier V."/>
            <person name="Ament-Velasquez S.L."/>
            <person name="Kruys A."/>
            <person name="Hutchinson M.I."/>
            <person name="Powell A.J."/>
            <person name="Barry K."/>
            <person name="Miller A.N."/>
            <person name="Grigoriev I.V."/>
            <person name="Debuchy R."/>
            <person name="Gladieux P."/>
            <person name="Thoren M.H."/>
            <person name="Johannesson H."/>
        </authorList>
    </citation>
    <scope>NUCLEOTIDE SEQUENCE</scope>
    <source>
        <strain evidence="4">PSN309</strain>
    </source>
</reference>
<dbReference type="InterPro" id="IPR001214">
    <property type="entry name" value="SET_dom"/>
</dbReference>
<dbReference type="CDD" id="cd20071">
    <property type="entry name" value="SET_SMYD"/>
    <property type="match status" value="1"/>
</dbReference>
<proteinExistence type="predicted"/>
<keyword evidence="2" id="KW-0472">Membrane</keyword>
<accession>A0AAN6WJN9</accession>
<name>A0AAN6WJN9_9PEZI</name>
<feature type="region of interest" description="Disordered" evidence="1">
    <location>
        <begin position="278"/>
        <end position="299"/>
    </location>
</feature>
<feature type="domain" description="SET" evidence="3">
    <location>
        <begin position="383"/>
        <end position="574"/>
    </location>
</feature>
<evidence type="ECO:0000313" key="5">
    <source>
        <dbReference type="Proteomes" id="UP001302126"/>
    </source>
</evidence>
<dbReference type="InterPro" id="IPR046529">
    <property type="entry name" value="DUF6594"/>
</dbReference>
<organism evidence="4 5">
    <name type="scientific">Podospora australis</name>
    <dbReference type="NCBI Taxonomy" id="1536484"/>
    <lineage>
        <taxon>Eukaryota</taxon>
        <taxon>Fungi</taxon>
        <taxon>Dikarya</taxon>
        <taxon>Ascomycota</taxon>
        <taxon>Pezizomycotina</taxon>
        <taxon>Sordariomycetes</taxon>
        <taxon>Sordariomycetidae</taxon>
        <taxon>Sordariales</taxon>
        <taxon>Podosporaceae</taxon>
        <taxon>Podospora</taxon>
    </lineage>
</organism>
<dbReference type="Pfam" id="PF20237">
    <property type="entry name" value="DUF6594"/>
    <property type="match status" value="2"/>
</dbReference>
<dbReference type="AlphaFoldDB" id="A0AAN6WJN9"/>
<evidence type="ECO:0000256" key="1">
    <source>
        <dbReference type="SAM" id="MobiDB-lite"/>
    </source>
</evidence>
<protein>
    <recommendedName>
        <fullName evidence="3">SET domain-containing protein</fullName>
    </recommendedName>
</protein>
<evidence type="ECO:0000256" key="2">
    <source>
        <dbReference type="SAM" id="Phobius"/>
    </source>
</evidence>
<dbReference type="Gene3D" id="2.170.270.10">
    <property type="entry name" value="SET domain"/>
    <property type="match status" value="1"/>
</dbReference>
<feature type="compositionally biased region" description="Basic and acidic residues" evidence="1">
    <location>
        <begin position="278"/>
        <end position="294"/>
    </location>
</feature>
<dbReference type="PROSITE" id="PS50280">
    <property type="entry name" value="SET"/>
    <property type="match status" value="1"/>
</dbReference>
<dbReference type="Proteomes" id="UP001302126">
    <property type="component" value="Unassembled WGS sequence"/>
</dbReference>
<keyword evidence="2" id="KW-1133">Transmembrane helix</keyword>
<keyword evidence="5" id="KW-1185">Reference proteome</keyword>
<evidence type="ECO:0000313" key="4">
    <source>
        <dbReference type="EMBL" id="KAK4183289.1"/>
    </source>
</evidence>
<feature type="transmembrane region" description="Helical" evidence="2">
    <location>
        <begin position="104"/>
        <end position="125"/>
    </location>
</feature>
<dbReference type="EMBL" id="MU864560">
    <property type="protein sequence ID" value="KAK4183289.1"/>
    <property type="molecule type" value="Genomic_DNA"/>
</dbReference>
<dbReference type="InterPro" id="IPR046341">
    <property type="entry name" value="SET_dom_sf"/>
</dbReference>
<keyword evidence="2" id="KW-0812">Transmembrane</keyword>
<dbReference type="Pfam" id="PF00856">
    <property type="entry name" value="SET"/>
    <property type="match status" value="1"/>
</dbReference>
<dbReference type="InterPro" id="IPR053185">
    <property type="entry name" value="SET_domain_protein"/>
</dbReference>
<evidence type="ECO:0000259" key="3">
    <source>
        <dbReference type="PROSITE" id="PS50280"/>
    </source>
</evidence>
<sequence length="721" mass="82284">MDTCSQDRGYPRLAALMSSEKDVAILRRFDRANILCLLSLQSEVMELEKEFQQERAIWMIFQIPTNPSLGSSRTSRVRFGAGEVVDIEAGYTSHSGTKIAQASGIIATVLASVLPVLTILVLNRFESTDARLGVTALFTGLFVLMVATFSDAKRIEIFAATATFSASKMLNLGVILYCSSLWGPTPNTSYAIEVWLNRDTTPIFQHGELSYDIEDYELFTDSMVRMAEINPENFLHTPEFFVDYYAIPAITNVLCHLPTPLLDAHLERRTMYRDFEHLDGRPRNEDGTPLRERGAPPAQDWKRSWRRSQTCISTDPSDPDDEKFCAFRASFPFTTTWRKDGLVIITTPSTFQLLASQHPLNRSLNDPPLEWHHRFPNDNFPEGRLWRKQDHGHKGIGLAAAAPIRPLKTVMTSEPAVMIDDRAVKGLTQKQIGLLLSEMVTRGHFPEFYALSGYTPPPKPEGTKFVGSRECKRKSEWGSPDWPGKWQNWPGEREWKIFTKNAFRTPVKIHGSGRGDESSQQREINFQTVFPDVSRVNHDCSPNMGYYFDSETMQQRLFSLRPIQTDEELTISYIDVTQPMATRQHLLNSTWEFTCTCDRCTSAPHIQRESDDRVEHIARLRKDLDDYSPEGKGTPGKAELLITLFELEGLEVRMYEAYYRAALEWNGVRDGDRAMKHARICLDRGLVLRGEDRPFVEGLRALIKSPEEHWSWGMRIRGKKK</sequence>
<comment type="caution">
    <text evidence="4">The sequence shown here is derived from an EMBL/GenBank/DDBJ whole genome shotgun (WGS) entry which is preliminary data.</text>
</comment>
<dbReference type="PANTHER" id="PTHR47332">
    <property type="entry name" value="SET DOMAIN-CONTAINING PROTEIN 5"/>
    <property type="match status" value="1"/>
</dbReference>
<gene>
    <name evidence="4" type="ORF">QBC35DRAFT_535841</name>
</gene>
<reference evidence="4" key="1">
    <citation type="journal article" date="2023" name="Mol. Phylogenet. Evol.">
        <title>Genome-scale phylogeny and comparative genomics of the fungal order Sordariales.</title>
        <authorList>
            <person name="Hensen N."/>
            <person name="Bonometti L."/>
            <person name="Westerberg I."/>
            <person name="Brannstrom I.O."/>
            <person name="Guillou S."/>
            <person name="Cros-Aarteil S."/>
            <person name="Calhoun S."/>
            <person name="Haridas S."/>
            <person name="Kuo A."/>
            <person name="Mondo S."/>
            <person name="Pangilinan J."/>
            <person name="Riley R."/>
            <person name="LaButti K."/>
            <person name="Andreopoulos B."/>
            <person name="Lipzen A."/>
            <person name="Chen C."/>
            <person name="Yan M."/>
            <person name="Daum C."/>
            <person name="Ng V."/>
            <person name="Clum A."/>
            <person name="Steindorff A."/>
            <person name="Ohm R.A."/>
            <person name="Martin F."/>
            <person name="Silar P."/>
            <person name="Natvig D.O."/>
            <person name="Lalanne C."/>
            <person name="Gautier V."/>
            <person name="Ament-Velasquez S.L."/>
            <person name="Kruys A."/>
            <person name="Hutchinson M.I."/>
            <person name="Powell A.J."/>
            <person name="Barry K."/>
            <person name="Miller A.N."/>
            <person name="Grigoriev I.V."/>
            <person name="Debuchy R."/>
            <person name="Gladieux P."/>
            <person name="Hiltunen Thoren M."/>
            <person name="Johannesson H."/>
        </authorList>
    </citation>
    <scope>NUCLEOTIDE SEQUENCE</scope>
    <source>
        <strain evidence="4">PSN309</strain>
    </source>
</reference>
<dbReference type="SUPFAM" id="SSF82199">
    <property type="entry name" value="SET domain"/>
    <property type="match status" value="1"/>
</dbReference>